<dbReference type="SUPFAM" id="SSF55729">
    <property type="entry name" value="Acyl-CoA N-acyltransferases (Nat)"/>
    <property type="match status" value="1"/>
</dbReference>
<keyword evidence="2" id="KW-0808">Transferase</keyword>
<evidence type="ECO:0000313" key="3">
    <source>
        <dbReference type="Proteomes" id="UP000539111"/>
    </source>
</evidence>
<sequence length="219" mass="24184">MYGEAMLSFAPLQVRVSTPRIELVGATDELLEQLQPLVRDGKANADPAPYDDPISLYEEDPAVRVHKWLQGIWRGRGHAAPGSWRLNFAVVLDSQPVGMQDLIGENFDTFGTVMSFSWLSTDIRHRGIGTEMRQAILHLAFEGLKATEAASDAFVDNAGSNGVSRALGYTENGVDWATRRGEVGLLQRWRLTRDDWLPHRRTDIRLQGVGDCAAALGIA</sequence>
<dbReference type="Pfam" id="PF13302">
    <property type="entry name" value="Acetyltransf_3"/>
    <property type="match status" value="1"/>
</dbReference>
<dbReference type="AlphaFoldDB" id="A0A7Z0A8C1"/>
<gene>
    <name evidence="2" type="ORF">BJY26_000595</name>
</gene>
<keyword evidence="3" id="KW-1185">Reference proteome</keyword>
<feature type="domain" description="N-acetyltransferase" evidence="1">
    <location>
        <begin position="43"/>
        <end position="190"/>
    </location>
</feature>
<name>A0A7Z0A8C1_9MICO</name>
<reference evidence="2 3" key="1">
    <citation type="submission" date="2020-07" db="EMBL/GenBank/DDBJ databases">
        <title>Sequencing the genomes of 1000 actinobacteria strains.</title>
        <authorList>
            <person name="Klenk H.-P."/>
        </authorList>
    </citation>
    <scope>NUCLEOTIDE SEQUENCE [LARGE SCALE GENOMIC DNA]</scope>
    <source>
        <strain evidence="2 3">DSM 26341</strain>
    </source>
</reference>
<proteinExistence type="predicted"/>
<dbReference type="EMBL" id="JACBZP010000001">
    <property type="protein sequence ID" value="NYI66289.1"/>
    <property type="molecule type" value="Genomic_DNA"/>
</dbReference>
<comment type="caution">
    <text evidence="2">The sequence shown here is derived from an EMBL/GenBank/DDBJ whole genome shotgun (WGS) entry which is preliminary data.</text>
</comment>
<organism evidence="2 3">
    <name type="scientific">Spelaeicoccus albus</name>
    <dbReference type="NCBI Taxonomy" id="1280376"/>
    <lineage>
        <taxon>Bacteria</taxon>
        <taxon>Bacillati</taxon>
        <taxon>Actinomycetota</taxon>
        <taxon>Actinomycetes</taxon>
        <taxon>Micrococcales</taxon>
        <taxon>Brevibacteriaceae</taxon>
        <taxon>Spelaeicoccus</taxon>
    </lineage>
</organism>
<dbReference type="InterPro" id="IPR000182">
    <property type="entry name" value="GNAT_dom"/>
</dbReference>
<dbReference type="GO" id="GO:0016747">
    <property type="term" value="F:acyltransferase activity, transferring groups other than amino-acyl groups"/>
    <property type="evidence" value="ECO:0007669"/>
    <property type="project" value="InterPro"/>
</dbReference>
<evidence type="ECO:0000259" key="1">
    <source>
        <dbReference type="PROSITE" id="PS51186"/>
    </source>
</evidence>
<dbReference type="Proteomes" id="UP000539111">
    <property type="component" value="Unassembled WGS sequence"/>
</dbReference>
<dbReference type="PROSITE" id="PS51186">
    <property type="entry name" value="GNAT"/>
    <property type="match status" value="1"/>
</dbReference>
<accession>A0A7Z0A8C1</accession>
<protein>
    <submittedName>
        <fullName evidence="2">RimJ/RimL family protein N-acetyltransferase</fullName>
    </submittedName>
</protein>
<evidence type="ECO:0000313" key="2">
    <source>
        <dbReference type="EMBL" id="NYI66289.1"/>
    </source>
</evidence>
<dbReference type="InterPro" id="IPR016181">
    <property type="entry name" value="Acyl_CoA_acyltransferase"/>
</dbReference>
<dbReference type="Gene3D" id="3.40.630.30">
    <property type="match status" value="1"/>
</dbReference>